<dbReference type="AlphaFoldDB" id="A0A5D0WNH9"/>
<proteinExistence type="predicted"/>
<dbReference type="Pfam" id="PF08348">
    <property type="entry name" value="PAS_6"/>
    <property type="match status" value="1"/>
</dbReference>
<dbReference type="PANTHER" id="PTHR35568:SF1">
    <property type="entry name" value="TRANSCRIPTIONAL REGULATOR DAUR"/>
    <property type="match status" value="1"/>
</dbReference>
<dbReference type="Pfam" id="PF13309">
    <property type="entry name" value="HTH_22"/>
    <property type="match status" value="1"/>
</dbReference>
<evidence type="ECO:0000313" key="4">
    <source>
        <dbReference type="Proteomes" id="UP000322619"/>
    </source>
</evidence>
<comment type="caution">
    <text evidence="3">The sequence shown here is derived from an EMBL/GenBank/DDBJ whole genome shotgun (WGS) entry which is preliminary data.</text>
</comment>
<evidence type="ECO:0000259" key="1">
    <source>
        <dbReference type="Pfam" id="PF08348"/>
    </source>
</evidence>
<dbReference type="PANTHER" id="PTHR35568">
    <property type="entry name" value="TRANSCRIPTIONAL REGULATOR DAUR"/>
    <property type="match status" value="1"/>
</dbReference>
<feature type="domain" description="YheO-like" evidence="1">
    <location>
        <begin position="12"/>
        <end position="125"/>
    </location>
</feature>
<protein>
    <submittedName>
        <fullName evidence="3">Transcriptional regulator</fullName>
    </submittedName>
</protein>
<reference evidence="3 4" key="1">
    <citation type="submission" date="2019-08" db="EMBL/GenBank/DDBJ databases">
        <title>Isolation and enrichment of carboxydotrophic bacteria from anaerobic sludge for the production of bio-based chemicals from syngas.</title>
        <authorList>
            <person name="Antares A.L."/>
            <person name="Moreira J."/>
            <person name="Diender M."/>
            <person name="Parshina S.N."/>
            <person name="Stams A.J.M."/>
            <person name="Alves M."/>
            <person name="Alves J.I."/>
            <person name="Sousa D.Z."/>
        </authorList>
    </citation>
    <scope>NUCLEOTIDE SEQUENCE [LARGE SCALE GENOMIC DNA]</scope>
    <source>
        <strain evidence="3 4">JM</strain>
    </source>
</reference>
<dbReference type="InterPro" id="IPR039445">
    <property type="entry name" value="DauR-like_HTH"/>
</dbReference>
<accession>A0A5D0WNH9</accession>
<dbReference type="EMBL" id="VSLA01000013">
    <property type="protein sequence ID" value="TYC85885.1"/>
    <property type="molecule type" value="Genomic_DNA"/>
</dbReference>
<name>A0A5D0WNH9_9FIRM</name>
<evidence type="ECO:0000313" key="3">
    <source>
        <dbReference type="EMBL" id="TYC85885.1"/>
    </source>
</evidence>
<dbReference type="OrthoDB" id="9796595at2"/>
<evidence type="ECO:0000259" key="2">
    <source>
        <dbReference type="Pfam" id="PF13309"/>
    </source>
</evidence>
<gene>
    <name evidence="3" type="ORF">FXB42_08435</name>
</gene>
<sequence length="221" mass="25165">MKKARGSLNKKLQNYVSLVDFLADFMGDNTEVVLHDLTDWHHSVIAIRNGHISGRKVGDPITETNLRILRSEVHKKVPYMNNDPKKFKKKESIKSASWFIKDENDVLIGMICINSDCQDLIAARELLDKMIRPPLVETAEQEKGPDKINIDVKELVDNNLNHISRDLLKKLKSLSKDEKIELVGKLNEMGTFSVKGTVWYLAKCMGVSVPTLYRYLSATKK</sequence>
<dbReference type="Proteomes" id="UP000322619">
    <property type="component" value="Unassembled WGS sequence"/>
</dbReference>
<dbReference type="InterPro" id="IPR013559">
    <property type="entry name" value="YheO"/>
</dbReference>
<feature type="domain" description="Transcriptional regulator DauR-like HTH" evidence="2">
    <location>
        <begin position="158"/>
        <end position="216"/>
    </location>
</feature>
<organism evidence="3 4">
    <name type="scientific">Acetobacterium wieringae</name>
    <dbReference type="NCBI Taxonomy" id="52694"/>
    <lineage>
        <taxon>Bacteria</taxon>
        <taxon>Bacillati</taxon>
        <taxon>Bacillota</taxon>
        <taxon>Clostridia</taxon>
        <taxon>Eubacteriales</taxon>
        <taxon>Eubacteriaceae</taxon>
        <taxon>Acetobacterium</taxon>
    </lineage>
</organism>
<dbReference type="InterPro" id="IPR039446">
    <property type="entry name" value="DauR-like"/>
</dbReference>